<dbReference type="GO" id="GO:0006338">
    <property type="term" value="P:chromatin remodeling"/>
    <property type="evidence" value="ECO:0007669"/>
    <property type="project" value="UniProtKB-ARBA"/>
</dbReference>
<evidence type="ECO:0000256" key="4">
    <source>
        <dbReference type="ARBA" id="ARBA00022853"/>
    </source>
</evidence>
<dbReference type="GO" id="GO:0005737">
    <property type="term" value="C:cytoplasm"/>
    <property type="evidence" value="ECO:0007669"/>
    <property type="project" value="UniProtKB-SubCell"/>
</dbReference>
<keyword evidence="15" id="KW-1185">Reference proteome</keyword>
<keyword evidence="8 12" id="KW-0234">DNA repair</keyword>
<dbReference type="Gene3D" id="2.60.40.1970">
    <property type="entry name" value="YEATS domain"/>
    <property type="match status" value="1"/>
</dbReference>
<organism evidence="14 15">
    <name type="scientific">Lachancea mirantina</name>
    <dbReference type="NCBI Taxonomy" id="1230905"/>
    <lineage>
        <taxon>Eukaryota</taxon>
        <taxon>Fungi</taxon>
        <taxon>Dikarya</taxon>
        <taxon>Ascomycota</taxon>
        <taxon>Saccharomycotina</taxon>
        <taxon>Saccharomycetes</taxon>
        <taxon>Saccharomycetales</taxon>
        <taxon>Saccharomycetaceae</taxon>
        <taxon>Lachancea</taxon>
    </lineage>
</organism>
<evidence type="ECO:0000256" key="1">
    <source>
        <dbReference type="ARBA" id="ARBA00022408"/>
    </source>
</evidence>
<comment type="function">
    <text evidence="10">Component of the SWR1 complex which mediates the ATP-dependent exchange of histone H2A for the H2A variant HZT1 leading to transcriptional regulation of selected genes by chromatin remodeling. Component of the NuA4 histone acetyltransferase complex which is involved in transcriptional activation of selected genes principally by acetylation of nucleosomal histones H4 and H2A. The NuA4 complex is also involved in DNA repair. Yaf9 may also be required for viability in conditions in which the structural integrity of the spindle is compromised.</text>
</comment>
<comment type="similarity">
    <text evidence="12">Belongs to the YAF9 family.</text>
</comment>
<keyword evidence="6 12" id="KW-0010">Activator</keyword>
<dbReference type="Pfam" id="PF03366">
    <property type="entry name" value="YEATS"/>
    <property type="match status" value="1"/>
</dbReference>
<keyword evidence="7 12" id="KW-0804">Transcription</keyword>
<evidence type="ECO:0000256" key="11">
    <source>
        <dbReference type="PROSITE-ProRule" id="PRU00376"/>
    </source>
</evidence>
<evidence type="ECO:0000256" key="2">
    <source>
        <dbReference type="ARBA" id="ARBA00022490"/>
    </source>
</evidence>
<dbReference type="InterPro" id="IPR038704">
    <property type="entry name" value="YEAST_sf"/>
</dbReference>
<evidence type="ECO:0000256" key="12">
    <source>
        <dbReference type="RuleBase" id="RU367117"/>
    </source>
</evidence>
<dbReference type="InterPro" id="IPR055129">
    <property type="entry name" value="YEATS_dom"/>
</dbReference>
<dbReference type="OrthoDB" id="16041at2759"/>
<feature type="coiled-coil region" evidence="12">
    <location>
        <begin position="189"/>
        <end position="216"/>
    </location>
</feature>
<dbReference type="AlphaFoldDB" id="A0A1G4IUM7"/>
<dbReference type="PANTHER" id="PTHR23195">
    <property type="entry name" value="YEATS DOMAIN"/>
    <property type="match status" value="1"/>
</dbReference>
<comment type="subcellular location">
    <subcellularLocation>
        <location evidence="12">Nucleus</location>
    </subcellularLocation>
    <subcellularLocation>
        <location evidence="12">Cytoplasm</location>
    </subcellularLocation>
</comment>
<comment type="domain">
    <text evidence="12">The coiled-coil domain is required for assembly into the NuA4 complex.</text>
</comment>
<keyword evidence="9 11" id="KW-0539">Nucleus</keyword>
<proteinExistence type="inferred from homology"/>
<name>A0A1G4IUM7_9SACH</name>
<gene>
    <name evidence="12" type="primary">YAF9</name>
    <name evidence="14" type="ORF">LAMI_0B02410G</name>
</gene>
<comment type="function">
    <text evidence="12">Component of the SWR1 complex which mediates the ATP-dependent exchange of histone H2A for an H2A variant leading to transcriptional regulation of selected genes by chromatin remodeling. Component of the NuA4 histone acetyltransferase complex which is involved in transcriptional activation of selected genes principally by acetylation of nucleosomal histones H4 and H2A. The NuA4 complex is also involved in DNA repair. Yaf9 may also be required for viability in conditions in which the structural integrity of the spindle is compromised.</text>
</comment>
<sequence length="217" mass="25044">MAPVPAKRIKTLSVSRPIIYGNTAKKMTGVRPPNAPVEHTHMWTIYVKGPQGEDLSTFIKRVVFKLHDTYPNPTRSVETPPFELTETGWGEFEINIKIHFIDEANEKMLNFYHHLRLHPYKQGENPVVKKESSGEEPITEVESVFYDEIVFNEPNEDFFKILMNSTESVLPSNKIESQPFSRQLEQEDVDRLSIGIRKLDKEIEEMKEKLTEEIASG</sequence>
<dbReference type="GO" id="GO:0006355">
    <property type="term" value="P:regulation of DNA-templated transcription"/>
    <property type="evidence" value="ECO:0007669"/>
    <property type="project" value="InterPro"/>
</dbReference>
<keyword evidence="5 12" id="KW-0805">Transcription regulation</keyword>
<dbReference type="PROSITE" id="PS51037">
    <property type="entry name" value="YEATS"/>
    <property type="match status" value="1"/>
</dbReference>
<keyword evidence="4 12" id="KW-0156">Chromatin regulator</keyword>
<evidence type="ECO:0000256" key="8">
    <source>
        <dbReference type="ARBA" id="ARBA00023204"/>
    </source>
</evidence>
<dbReference type="FunFam" id="2.60.40.1970:FF:000007">
    <property type="entry name" value="Protein AF-9 homolog"/>
    <property type="match status" value="1"/>
</dbReference>
<keyword evidence="12" id="KW-0175">Coiled coil</keyword>
<dbReference type="GO" id="GO:0000812">
    <property type="term" value="C:Swr1 complex"/>
    <property type="evidence" value="ECO:0007669"/>
    <property type="project" value="UniProtKB-UniRule"/>
</dbReference>
<evidence type="ECO:0000256" key="10">
    <source>
        <dbReference type="ARBA" id="ARBA00025636"/>
    </source>
</evidence>
<dbReference type="EMBL" id="LT598464">
    <property type="protein sequence ID" value="SCU80443.1"/>
    <property type="molecule type" value="Genomic_DNA"/>
</dbReference>
<dbReference type="CDD" id="cd16908">
    <property type="entry name" value="YEATS_Yaf9_like"/>
    <property type="match status" value="1"/>
</dbReference>
<feature type="domain" description="YEATS" evidence="13">
    <location>
        <begin position="8"/>
        <end position="165"/>
    </location>
</feature>
<evidence type="ECO:0000313" key="15">
    <source>
        <dbReference type="Proteomes" id="UP000191024"/>
    </source>
</evidence>
<dbReference type="GO" id="GO:0006281">
    <property type="term" value="P:DNA repair"/>
    <property type="evidence" value="ECO:0007669"/>
    <property type="project" value="UniProtKB-UniRule"/>
</dbReference>
<evidence type="ECO:0000313" key="14">
    <source>
        <dbReference type="EMBL" id="SCU80443.1"/>
    </source>
</evidence>
<dbReference type="GO" id="GO:0035267">
    <property type="term" value="C:NuA4 histone acetyltransferase complex"/>
    <property type="evidence" value="ECO:0007669"/>
    <property type="project" value="UniProtKB-ARBA"/>
</dbReference>
<keyword evidence="2 12" id="KW-0963">Cytoplasm</keyword>
<protein>
    <recommendedName>
        <fullName evidence="1 12">Protein AF-9 homolog</fullName>
    </recommendedName>
</protein>
<evidence type="ECO:0000256" key="5">
    <source>
        <dbReference type="ARBA" id="ARBA00023015"/>
    </source>
</evidence>
<evidence type="ECO:0000256" key="9">
    <source>
        <dbReference type="ARBA" id="ARBA00023242"/>
    </source>
</evidence>
<evidence type="ECO:0000256" key="3">
    <source>
        <dbReference type="ARBA" id="ARBA00022763"/>
    </source>
</evidence>
<dbReference type="InterPro" id="IPR005033">
    <property type="entry name" value="YEATS"/>
</dbReference>
<comment type="subunit">
    <text evidence="12">Component of the SWR1 chromatin-remodeling complex and of the NuA4 histone acetyltransferase complex.</text>
</comment>
<dbReference type="Proteomes" id="UP000191024">
    <property type="component" value="Chromosome B"/>
</dbReference>
<evidence type="ECO:0000259" key="13">
    <source>
        <dbReference type="PROSITE" id="PS51037"/>
    </source>
</evidence>
<keyword evidence="3 12" id="KW-0227">DNA damage</keyword>
<reference evidence="14 15" key="1">
    <citation type="submission" date="2016-03" db="EMBL/GenBank/DDBJ databases">
        <authorList>
            <person name="Devillers H."/>
        </authorList>
    </citation>
    <scope>NUCLEOTIDE SEQUENCE [LARGE SCALE GENOMIC DNA]</scope>
    <source>
        <strain evidence="14">CBS 11717</strain>
    </source>
</reference>
<evidence type="ECO:0000256" key="7">
    <source>
        <dbReference type="ARBA" id="ARBA00023163"/>
    </source>
</evidence>
<dbReference type="STRING" id="1230905.A0A1G4IUM7"/>
<accession>A0A1G4IUM7</accession>
<evidence type="ECO:0000256" key="6">
    <source>
        <dbReference type="ARBA" id="ARBA00023159"/>
    </source>
</evidence>